<sequence length="156" mass="17175">MRIIIRIFLMVSFLIILVPLTVNADYYTKYNQNVTAYSASKYKTNGNTRFVASGLVPKAGYVAMRNDAPVPFGSTVTTPSTIMQGDGQSFSSFSVQDRGVSTSLTPYAIDIWWGFCRDKAYTGSGATVLGCSQNDKKFVGAKNFGKKTMDLKFITR</sequence>
<dbReference type="AlphaFoldDB" id="A0A941GDH0"/>
<gene>
    <name evidence="1" type="ORF">KD144_13335</name>
</gene>
<organism evidence="1">
    <name type="scientific">Niallia circulans</name>
    <name type="common">Bacillus circulans</name>
    <dbReference type="NCBI Taxonomy" id="1397"/>
    <lineage>
        <taxon>Bacteria</taxon>
        <taxon>Bacillati</taxon>
        <taxon>Bacillota</taxon>
        <taxon>Bacilli</taxon>
        <taxon>Bacillales</taxon>
        <taxon>Bacillaceae</taxon>
        <taxon>Niallia</taxon>
    </lineage>
</organism>
<reference evidence="1" key="1">
    <citation type="submission" date="2021-04" db="EMBL/GenBank/DDBJ databases">
        <title>Genomic analysis of electroactive and textile dye degrading Bacillus circulans strain: DC10 isolated from constructed wetland-microbial fuel cells treating textile dye wastewaters.</title>
        <authorList>
            <person name="Patel D.U."/>
            <person name="Desai C.R."/>
        </authorList>
    </citation>
    <scope>NUCLEOTIDE SEQUENCE</scope>
    <source>
        <strain evidence="1">DC10</strain>
    </source>
</reference>
<dbReference type="RefSeq" id="WP_212119472.1">
    <property type="nucleotide sequence ID" value="NZ_JAGTPX020000014.1"/>
</dbReference>
<evidence type="ECO:0000313" key="1">
    <source>
        <dbReference type="EMBL" id="MBR8670537.1"/>
    </source>
</evidence>
<protein>
    <submittedName>
        <fullName evidence="1">Uncharacterized protein</fullName>
    </submittedName>
</protein>
<comment type="caution">
    <text evidence="1">The sequence shown here is derived from an EMBL/GenBank/DDBJ whole genome shotgun (WGS) entry which is preliminary data.</text>
</comment>
<accession>A0A941GDH0</accession>
<dbReference type="EMBL" id="JAGTPX010000013">
    <property type="protein sequence ID" value="MBR8670537.1"/>
    <property type="molecule type" value="Genomic_DNA"/>
</dbReference>
<name>A0A941GDH0_NIACI</name>
<proteinExistence type="predicted"/>